<name>A0ABD1LFY9_9FABA</name>
<accession>A0ABD1LFY9</accession>
<proteinExistence type="predicted"/>
<dbReference type="AlphaFoldDB" id="A0ABD1LFY9"/>
<reference evidence="5 6" key="1">
    <citation type="submission" date="2024-08" db="EMBL/GenBank/DDBJ databases">
        <title>Insights into the chromosomal genome structure of Flemingia macrophylla.</title>
        <authorList>
            <person name="Ding Y."/>
            <person name="Zhao Y."/>
            <person name="Bi W."/>
            <person name="Wu M."/>
            <person name="Zhao G."/>
            <person name="Gong Y."/>
            <person name="Li W."/>
            <person name="Zhang P."/>
        </authorList>
    </citation>
    <scope>NUCLEOTIDE SEQUENCE [LARGE SCALE GENOMIC DNA]</scope>
    <source>
        <strain evidence="5">DYQJB</strain>
        <tissue evidence="5">Leaf</tissue>
    </source>
</reference>
<keyword evidence="1" id="KW-0963">Cytoplasm</keyword>
<gene>
    <name evidence="5" type="ORF">Fmac_026815</name>
</gene>
<evidence type="ECO:0000313" key="5">
    <source>
        <dbReference type="EMBL" id="KAL2322436.1"/>
    </source>
</evidence>
<organism evidence="5 6">
    <name type="scientific">Flemingia macrophylla</name>
    <dbReference type="NCBI Taxonomy" id="520843"/>
    <lineage>
        <taxon>Eukaryota</taxon>
        <taxon>Viridiplantae</taxon>
        <taxon>Streptophyta</taxon>
        <taxon>Embryophyta</taxon>
        <taxon>Tracheophyta</taxon>
        <taxon>Spermatophyta</taxon>
        <taxon>Magnoliopsida</taxon>
        <taxon>eudicotyledons</taxon>
        <taxon>Gunneridae</taxon>
        <taxon>Pentapetalae</taxon>
        <taxon>rosids</taxon>
        <taxon>fabids</taxon>
        <taxon>Fabales</taxon>
        <taxon>Fabaceae</taxon>
        <taxon>Papilionoideae</taxon>
        <taxon>50 kb inversion clade</taxon>
        <taxon>NPAAA clade</taxon>
        <taxon>indigoferoid/millettioid clade</taxon>
        <taxon>Phaseoleae</taxon>
        <taxon>Flemingia</taxon>
    </lineage>
</organism>
<sequence>MEIQREWNMHELIPFLTFSKLSFAVPDHDDLLFCGAVECYDRDDLLEEEYQDEGEGTL</sequence>
<evidence type="ECO:0000256" key="3">
    <source>
        <dbReference type="ARBA" id="ARBA00022884"/>
    </source>
</evidence>
<evidence type="ECO:0000256" key="4">
    <source>
        <dbReference type="ARBA" id="ARBA00022917"/>
    </source>
</evidence>
<dbReference type="EMBL" id="JBGMDY010000009">
    <property type="protein sequence ID" value="KAL2322436.1"/>
    <property type="molecule type" value="Genomic_DNA"/>
</dbReference>
<protein>
    <submittedName>
        <fullName evidence="5">Uncharacterized protein</fullName>
    </submittedName>
</protein>
<dbReference type="Proteomes" id="UP001603857">
    <property type="component" value="Unassembled WGS sequence"/>
</dbReference>
<keyword evidence="4" id="KW-0648">Protein biosynthesis</keyword>
<keyword evidence="6" id="KW-1185">Reference proteome</keyword>
<evidence type="ECO:0000313" key="6">
    <source>
        <dbReference type="Proteomes" id="UP001603857"/>
    </source>
</evidence>
<dbReference type="GO" id="GO:0003743">
    <property type="term" value="F:translation initiation factor activity"/>
    <property type="evidence" value="ECO:0007669"/>
    <property type="project" value="UniProtKB-KW"/>
</dbReference>
<dbReference type="InterPro" id="IPR007783">
    <property type="entry name" value="eIF3d"/>
</dbReference>
<evidence type="ECO:0000256" key="1">
    <source>
        <dbReference type="ARBA" id="ARBA00022490"/>
    </source>
</evidence>
<keyword evidence="3" id="KW-0694">RNA-binding</keyword>
<dbReference type="Pfam" id="PF05091">
    <property type="entry name" value="eIF-3_zeta"/>
    <property type="match status" value="1"/>
</dbReference>
<evidence type="ECO:0000256" key="2">
    <source>
        <dbReference type="ARBA" id="ARBA00022540"/>
    </source>
</evidence>
<dbReference type="GO" id="GO:0003723">
    <property type="term" value="F:RNA binding"/>
    <property type="evidence" value="ECO:0007669"/>
    <property type="project" value="UniProtKB-KW"/>
</dbReference>
<comment type="caution">
    <text evidence="5">The sequence shown here is derived from an EMBL/GenBank/DDBJ whole genome shotgun (WGS) entry which is preliminary data.</text>
</comment>
<keyword evidence="2" id="KW-0396">Initiation factor</keyword>